<gene>
    <name evidence="1" type="ORF">L3X38_030446</name>
</gene>
<dbReference type="Gene3D" id="3.10.10.10">
    <property type="entry name" value="HIV Type 1 Reverse Transcriptase, subunit A, domain 1"/>
    <property type="match status" value="1"/>
</dbReference>
<keyword evidence="2" id="KW-1185">Reference proteome</keyword>
<protein>
    <recommendedName>
        <fullName evidence="3">Transposable element protein</fullName>
    </recommendedName>
</protein>
<name>A0AAD4VA92_PRUDU</name>
<dbReference type="PANTHER" id="PTHR24559">
    <property type="entry name" value="TRANSPOSON TY3-I GAG-POL POLYPROTEIN"/>
    <property type="match status" value="1"/>
</dbReference>
<dbReference type="PANTHER" id="PTHR24559:SF444">
    <property type="entry name" value="REVERSE TRANSCRIPTASE DOMAIN-CONTAINING PROTEIN"/>
    <property type="match status" value="1"/>
</dbReference>
<dbReference type="Proteomes" id="UP001054821">
    <property type="component" value="Chromosome 6"/>
</dbReference>
<dbReference type="InterPro" id="IPR043128">
    <property type="entry name" value="Rev_trsase/Diguanyl_cyclase"/>
</dbReference>
<evidence type="ECO:0000313" key="2">
    <source>
        <dbReference type="Proteomes" id="UP001054821"/>
    </source>
</evidence>
<dbReference type="Gene3D" id="3.30.70.270">
    <property type="match status" value="1"/>
</dbReference>
<organism evidence="1 2">
    <name type="scientific">Prunus dulcis</name>
    <name type="common">Almond</name>
    <name type="synonym">Amygdalus dulcis</name>
    <dbReference type="NCBI Taxonomy" id="3755"/>
    <lineage>
        <taxon>Eukaryota</taxon>
        <taxon>Viridiplantae</taxon>
        <taxon>Streptophyta</taxon>
        <taxon>Embryophyta</taxon>
        <taxon>Tracheophyta</taxon>
        <taxon>Spermatophyta</taxon>
        <taxon>Magnoliopsida</taxon>
        <taxon>eudicotyledons</taxon>
        <taxon>Gunneridae</taxon>
        <taxon>Pentapetalae</taxon>
        <taxon>rosids</taxon>
        <taxon>fabids</taxon>
        <taxon>Rosales</taxon>
        <taxon>Rosaceae</taxon>
        <taxon>Amygdaloideae</taxon>
        <taxon>Amygdaleae</taxon>
        <taxon>Prunus</taxon>
    </lineage>
</organism>
<accession>A0AAD4VA92</accession>
<dbReference type="EMBL" id="JAJFAZ020000006">
    <property type="protein sequence ID" value="KAI5321375.1"/>
    <property type="molecule type" value="Genomic_DNA"/>
</dbReference>
<dbReference type="AlphaFoldDB" id="A0AAD4VA92"/>
<dbReference type="InterPro" id="IPR043502">
    <property type="entry name" value="DNA/RNA_pol_sf"/>
</dbReference>
<reference evidence="1 2" key="1">
    <citation type="journal article" date="2022" name="G3 (Bethesda)">
        <title>Whole-genome sequence and methylome profiling of the almond [Prunus dulcis (Mill.) D.A. Webb] cultivar 'Nonpareil'.</title>
        <authorList>
            <person name="D'Amico-Willman K.M."/>
            <person name="Ouma W.Z."/>
            <person name="Meulia T."/>
            <person name="Sideli G.M."/>
            <person name="Gradziel T.M."/>
            <person name="Fresnedo-Ramirez J."/>
        </authorList>
    </citation>
    <scope>NUCLEOTIDE SEQUENCE [LARGE SCALE GENOMIC DNA]</scope>
    <source>
        <strain evidence="1">Clone GOH B32 T37-40</strain>
    </source>
</reference>
<evidence type="ECO:0000313" key="1">
    <source>
        <dbReference type="EMBL" id="KAI5321375.1"/>
    </source>
</evidence>
<comment type="caution">
    <text evidence="1">The sequence shown here is derived from an EMBL/GenBank/DDBJ whole genome shotgun (WGS) entry which is preliminary data.</text>
</comment>
<sequence length="114" mass="13589">MDPNHSPHQHRQKRFAPERNQIINDEIDKLLEVGFSRDMWYLTWISNVLVVTEKHGKWRVYVINYTNLNKACPKYCSSLTKIDHMVDVTTGYELLIFLDVYSRYNKIPMAIEDQ</sequence>
<dbReference type="InterPro" id="IPR053134">
    <property type="entry name" value="RNA-dir_DNA_polymerase"/>
</dbReference>
<proteinExistence type="predicted"/>
<dbReference type="SUPFAM" id="SSF56672">
    <property type="entry name" value="DNA/RNA polymerases"/>
    <property type="match status" value="1"/>
</dbReference>
<evidence type="ECO:0008006" key="3">
    <source>
        <dbReference type="Google" id="ProtNLM"/>
    </source>
</evidence>